<gene>
    <name evidence="1" type="ORF">UW22_C0006G0042</name>
</gene>
<accession>A0A0G1GUM0</accession>
<name>A0A0G1GUM0_9BACT</name>
<dbReference type="EMBL" id="LCHM01000006">
    <property type="protein sequence ID" value="KKT38776.1"/>
    <property type="molecule type" value="Genomic_DNA"/>
</dbReference>
<sequence length="104" mass="12113">MITDADVTKLKKTFATKDDLKKFATKDDLKALEARQDKKFATKDDLKIYATKNDMIDFKDTILHEIKGLREEVTIVIGYKDQIEDIDYRVERLEKHTKIPPIAL</sequence>
<proteinExistence type="predicted"/>
<evidence type="ECO:0000313" key="1">
    <source>
        <dbReference type="EMBL" id="KKT38776.1"/>
    </source>
</evidence>
<dbReference type="Proteomes" id="UP000034617">
    <property type="component" value="Unassembled WGS sequence"/>
</dbReference>
<evidence type="ECO:0000313" key="2">
    <source>
        <dbReference type="Proteomes" id="UP000034617"/>
    </source>
</evidence>
<dbReference type="AlphaFoldDB" id="A0A0G1GUM0"/>
<protein>
    <submittedName>
        <fullName evidence="1">Uncharacterized protein</fullName>
    </submittedName>
</protein>
<organism evidence="1 2">
    <name type="scientific">Candidatus Gottesmanbacteria bacterium GW2011_GWB1_44_11c</name>
    <dbReference type="NCBI Taxonomy" id="1618447"/>
    <lineage>
        <taxon>Bacteria</taxon>
        <taxon>Candidatus Gottesmaniibacteriota</taxon>
    </lineage>
</organism>
<reference evidence="1 2" key="1">
    <citation type="journal article" date="2015" name="Nature">
        <title>rRNA introns, odd ribosomes, and small enigmatic genomes across a large radiation of phyla.</title>
        <authorList>
            <person name="Brown C.T."/>
            <person name="Hug L.A."/>
            <person name="Thomas B.C."/>
            <person name="Sharon I."/>
            <person name="Castelle C.J."/>
            <person name="Singh A."/>
            <person name="Wilkins M.J."/>
            <person name="Williams K.H."/>
            <person name="Banfield J.F."/>
        </authorList>
    </citation>
    <scope>NUCLEOTIDE SEQUENCE [LARGE SCALE GENOMIC DNA]</scope>
</reference>
<comment type="caution">
    <text evidence="1">The sequence shown here is derived from an EMBL/GenBank/DDBJ whole genome shotgun (WGS) entry which is preliminary data.</text>
</comment>